<name>A0A2Z4JA78_9ACTN</name>
<evidence type="ECO:0000313" key="2">
    <source>
        <dbReference type="EMBL" id="AWW42084.1"/>
    </source>
</evidence>
<dbReference type="KEGG" id="scad:DN051_00440"/>
<evidence type="ECO:0000313" key="1">
    <source>
        <dbReference type="EMBL" id="AWW35355.1"/>
    </source>
</evidence>
<sequence>MQLRQKVRHAETVDAAVVGYNGTAVRPRHLAVRLPDGRTALSQTLTAPLAAHVAQVLTGAGPARRARTSGGDAYNAVDVDAVVEVLAGTTRHAVVFPVKFLGSATPE</sequence>
<dbReference type="RefSeq" id="WP_112437549.1">
    <property type="nucleotide sequence ID" value="NZ_CP030073.1"/>
</dbReference>
<evidence type="ECO:0000313" key="3">
    <source>
        <dbReference type="Proteomes" id="UP000249616"/>
    </source>
</evidence>
<proteinExistence type="predicted"/>
<keyword evidence="3" id="KW-1185">Reference proteome</keyword>
<accession>A0A2Z4JA78</accession>
<dbReference type="EMBL" id="CP030073">
    <property type="protein sequence ID" value="AWW35355.1"/>
    <property type="molecule type" value="Genomic_DNA"/>
</dbReference>
<dbReference type="AlphaFoldDB" id="A0A2Z4JA78"/>
<reference evidence="2 3" key="1">
    <citation type="journal article" date="2019" name="Int. J. Syst. Evol. Microbiol.">
        <title>Streptomyces cadmiisoli sp. nov., a novel actinomycete isolated from cadmium-contaminated soil.</title>
        <authorList>
            <person name="Li K."/>
            <person name="Tang X."/>
            <person name="Zhao J."/>
            <person name="Guo Y."/>
            <person name="Tang Y."/>
            <person name="Gao J."/>
        </authorList>
    </citation>
    <scope>NUCLEOTIDE SEQUENCE [LARGE SCALE GENOMIC DNA]</scope>
    <source>
        <strain evidence="2 3">ZFG47</strain>
    </source>
</reference>
<dbReference type="Proteomes" id="UP000249616">
    <property type="component" value="Chromosome"/>
</dbReference>
<dbReference type="EMBL" id="CP030073">
    <property type="protein sequence ID" value="AWW42084.1"/>
    <property type="molecule type" value="Genomic_DNA"/>
</dbReference>
<gene>
    <name evidence="1" type="ORF">DN051_00440</name>
    <name evidence="2" type="ORF">DN051_40370</name>
</gene>
<protein>
    <submittedName>
        <fullName evidence="2">Uncharacterized protein</fullName>
    </submittedName>
</protein>
<dbReference type="KEGG" id="scad:DN051_40370"/>
<organism evidence="2 3">
    <name type="scientific">Streptomyces cadmiisoli</name>
    <dbReference type="NCBI Taxonomy" id="2184053"/>
    <lineage>
        <taxon>Bacteria</taxon>
        <taxon>Bacillati</taxon>
        <taxon>Actinomycetota</taxon>
        <taxon>Actinomycetes</taxon>
        <taxon>Kitasatosporales</taxon>
        <taxon>Streptomycetaceae</taxon>
        <taxon>Streptomyces</taxon>
        <taxon>Streptomyces aurantiacus group</taxon>
    </lineage>
</organism>